<feature type="domain" description="RsmI HTH" evidence="8">
    <location>
        <begin position="239"/>
        <end position="279"/>
    </location>
</feature>
<reference evidence="9 10" key="1">
    <citation type="submission" date="2024-05" db="EMBL/GenBank/DDBJ databases">
        <title>Genome Sequence and Characterization of the New Strain Purple Sulfur Bacterium of Genus Thioalkalicoccus.</title>
        <authorList>
            <person name="Bryantseva I.A."/>
            <person name="Kyndt J.A."/>
            <person name="Imhoff J.F."/>
        </authorList>
    </citation>
    <scope>NUCLEOTIDE SEQUENCE [LARGE SCALE GENOMIC DNA]</scope>
    <source>
        <strain evidence="9 10">Um2</strain>
    </source>
</reference>
<comment type="function">
    <text evidence="6">Catalyzes the 2'-O-methylation of the ribose of cytidine 1402 (C1402) in 16S rRNA.</text>
</comment>
<evidence type="ECO:0000313" key="10">
    <source>
        <dbReference type="Proteomes" id="UP001564408"/>
    </source>
</evidence>
<evidence type="ECO:0000256" key="3">
    <source>
        <dbReference type="ARBA" id="ARBA00022603"/>
    </source>
</evidence>
<evidence type="ECO:0000256" key="2">
    <source>
        <dbReference type="ARBA" id="ARBA00022552"/>
    </source>
</evidence>
<evidence type="ECO:0000256" key="6">
    <source>
        <dbReference type="HAMAP-Rule" id="MF_01877"/>
    </source>
</evidence>
<comment type="catalytic activity">
    <reaction evidence="6">
        <text>cytidine(1402) in 16S rRNA + S-adenosyl-L-methionine = 2'-O-methylcytidine(1402) in 16S rRNA + S-adenosyl-L-homocysteine + H(+)</text>
        <dbReference type="Rhea" id="RHEA:42924"/>
        <dbReference type="Rhea" id="RHEA-COMP:10285"/>
        <dbReference type="Rhea" id="RHEA-COMP:10286"/>
        <dbReference type="ChEBI" id="CHEBI:15378"/>
        <dbReference type="ChEBI" id="CHEBI:57856"/>
        <dbReference type="ChEBI" id="CHEBI:59789"/>
        <dbReference type="ChEBI" id="CHEBI:74495"/>
        <dbReference type="ChEBI" id="CHEBI:82748"/>
        <dbReference type="EC" id="2.1.1.198"/>
    </reaction>
</comment>
<dbReference type="NCBIfam" id="TIGR00096">
    <property type="entry name" value="16S rRNA (cytidine(1402)-2'-O)-methyltransferase"/>
    <property type="match status" value="1"/>
</dbReference>
<accession>A0ABV4BBA6</accession>
<protein>
    <recommendedName>
        <fullName evidence="6">Ribosomal RNA small subunit methyltransferase I</fullName>
        <ecNumber evidence="6">2.1.1.198</ecNumber>
    </recommendedName>
    <alternativeName>
        <fullName evidence="6">16S rRNA 2'-O-ribose C1402 methyltransferase</fullName>
    </alternativeName>
    <alternativeName>
        <fullName evidence="6">rRNA (cytidine-2'-O-)-methyltransferase RsmI</fullName>
    </alternativeName>
</protein>
<dbReference type="PIRSF" id="PIRSF005917">
    <property type="entry name" value="MTase_YraL"/>
    <property type="match status" value="1"/>
</dbReference>
<dbReference type="SUPFAM" id="SSF53790">
    <property type="entry name" value="Tetrapyrrole methylase"/>
    <property type="match status" value="1"/>
</dbReference>
<dbReference type="Proteomes" id="UP001564408">
    <property type="component" value="Unassembled WGS sequence"/>
</dbReference>
<evidence type="ECO:0000256" key="5">
    <source>
        <dbReference type="ARBA" id="ARBA00022691"/>
    </source>
</evidence>
<comment type="caution">
    <text evidence="9">The sequence shown here is derived from an EMBL/GenBank/DDBJ whole genome shotgun (WGS) entry which is preliminary data.</text>
</comment>
<dbReference type="PANTHER" id="PTHR46111">
    <property type="entry name" value="RIBOSOMAL RNA SMALL SUBUNIT METHYLTRANSFERASE I"/>
    <property type="match status" value="1"/>
</dbReference>
<dbReference type="Gene3D" id="3.40.1010.10">
    <property type="entry name" value="Cobalt-precorrin-4 Transmethylase, Domain 1"/>
    <property type="match status" value="1"/>
</dbReference>
<dbReference type="InterPro" id="IPR000878">
    <property type="entry name" value="4pyrrol_Mease"/>
</dbReference>
<dbReference type="GO" id="GO:0008168">
    <property type="term" value="F:methyltransferase activity"/>
    <property type="evidence" value="ECO:0007669"/>
    <property type="project" value="UniProtKB-KW"/>
</dbReference>
<keyword evidence="2 6" id="KW-0698">rRNA processing</keyword>
<sequence length="286" mass="30581">MIPDTGKLYVVATPIGNLGDLSPRALDVLRAVAAVAAEDTRHSRQLLAHHGVATTLIAYHEHNEREVTPRLIARLKGGEDLALVSDAGTPLISDPGFVLVREAHAQGIRVVPIPGPSAAVTALSAAGLPSDRFLFVGFPPRTSAKCRAWLAGLSREPGTLILYETGPRVVRTLEDLAAVLGGTRRAVVARELTKRFETLRCGTLVELAGWLDADPEQRLGELVILVAGAPDQDDATAHEERLRVLRILAEALPLKQAASLAARITGGRRNDLYAMALRELGPGERP</sequence>
<organism evidence="9 10">
    <name type="scientific">Thioalkalicoccus limnaeus</name>
    <dbReference type="NCBI Taxonomy" id="120681"/>
    <lineage>
        <taxon>Bacteria</taxon>
        <taxon>Pseudomonadati</taxon>
        <taxon>Pseudomonadota</taxon>
        <taxon>Gammaproteobacteria</taxon>
        <taxon>Chromatiales</taxon>
        <taxon>Chromatiaceae</taxon>
        <taxon>Thioalkalicoccus</taxon>
    </lineage>
</organism>
<name>A0ABV4BBA6_9GAMM</name>
<dbReference type="EMBL" id="JBDKXB010000004">
    <property type="protein sequence ID" value="MEY6431751.1"/>
    <property type="molecule type" value="Genomic_DNA"/>
</dbReference>
<proteinExistence type="inferred from homology"/>
<keyword evidence="4 6" id="KW-0808">Transferase</keyword>
<evidence type="ECO:0000259" key="7">
    <source>
        <dbReference type="Pfam" id="PF00590"/>
    </source>
</evidence>
<dbReference type="Pfam" id="PF23016">
    <property type="entry name" value="RsmI_C"/>
    <property type="match status" value="1"/>
</dbReference>
<dbReference type="PROSITE" id="PS01296">
    <property type="entry name" value="RSMI"/>
    <property type="match status" value="1"/>
</dbReference>
<dbReference type="RefSeq" id="WP_369666134.1">
    <property type="nucleotide sequence ID" value="NZ_JBDKXB010000004.1"/>
</dbReference>
<evidence type="ECO:0000259" key="8">
    <source>
        <dbReference type="Pfam" id="PF23016"/>
    </source>
</evidence>
<keyword evidence="3 6" id="KW-0489">Methyltransferase</keyword>
<dbReference type="InterPro" id="IPR014777">
    <property type="entry name" value="4pyrrole_Mease_sub1"/>
</dbReference>
<comment type="similarity">
    <text evidence="6">Belongs to the methyltransferase superfamily. RsmI family.</text>
</comment>
<dbReference type="InterPro" id="IPR035996">
    <property type="entry name" value="4pyrrol_Methylase_sf"/>
</dbReference>
<dbReference type="InterPro" id="IPR008189">
    <property type="entry name" value="rRNA_ssu_MeTfrase_I"/>
</dbReference>
<dbReference type="GO" id="GO:0032259">
    <property type="term" value="P:methylation"/>
    <property type="evidence" value="ECO:0007669"/>
    <property type="project" value="UniProtKB-KW"/>
</dbReference>
<dbReference type="HAMAP" id="MF_01877">
    <property type="entry name" value="16SrRNA_methyltr_I"/>
    <property type="match status" value="1"/>
</dbReference>
<evidence type="ECO:0000256" key="1">
    <source>
        <dbReference type="ARBA" id="ARBA00022490"/>
    </source>
</evidence>
<dbReference type="Gene3D" id="3.30.950.10">
    <property type="entry name" value="Methyltransferase, Cobalt-precorrin-4 Transmethylase, Domain 2"/>
    <property type="match status" value="1"/>
</dbReference>
<keyword evidence="1 6" id="KW-0963">Cytoplasm</keyword>
<dbReference type="EC" id="2.1.1.198" evidence="6"/>
<dbReference type="Pfam" id="PF00590">
    <property type="entry name" value="TP_methylase"/>
    <property type="match status" value="1"/>
</dbReference>
<dbReference type="InterPro" id="IPR018063">
    <property type="entry name" value="SAM_MeTrfase_RsmI_CS"/>
</dbReference>
<dbReference type="CDD" id="cd11648">
    <property type="entry name" value="RsmI"/>
    <property type="match status" value="1"/>
</dbReference>
<dbReference type="InterPro" id="IPR014776">
    <property type="entry name" value="4pyrrole_Mease_sub2"/>
</dbReference>
<evidence type="ECO:0000256" key="4">
    <source>
        <dbReference type="ARBA" id="ARBA00022679"/>
    </source>
</evidence>
<evidence type="ECO:0000313" key="9">
    <source>
        <dbReference type="EMBL" id="MEY6431751.1"/>
    </source>
</evidence>
<keyword evidence="5 6" id="KW-0949">S-adenosyl-L-methionine</keyword>
<keyword evidence="10" id="KW-1185">Reference proteome</keyword>
<comment type="subcellular location">
    <subcellularLocation>
        <location evidence="6">Cytoplasm</location>
    </subcellularLocation>
</comment>
<gene>
    <name evidence="6 9" type="primary">rsmI</name>
    <name evidence="9" type="ORF">ABC977_04935</name>
</gene>
<dbReference type="PANTHER" id="PTHR46111:SF1">
    <property type="entry name" value="RIBOSOMAL RNA SMALL SUBUNIT METHYLTRANSFERASE I"/>
    <property type="match status" value="1"/>
</dbReference>
<feature type="domain" description="Tetrapyrrole methylase" evidence="7">
    <location>
        <begin position="7"/>
        <end position="207"/>
    </location>
</feature>
<dbReference type="InterPro" id="IPR053910">
    <property type="entry name" value="RsmI_HTH"/>
</dbReference>